<evidence type="ECO:0000313" key="3">
    <source>
        <dbReference type="Proteomes" id="UP000008021"/>
    </source>
</evidence>
<name>A0A0E0C6U7_9ORYZ</name>
<evidence type="ECO:0000313" key="2">
    <source>
        <dbReference type="EnsemblPlants" id="OMERI01G26000.1"/>
    </source>
</evidence>
<dbReference type="HOGENOM" id="CLU_1148772_0_0_1"/>
<reference evidence="2" key="1">
    <citation type="submission" date="2015-04" db="UniProtKB">
        <authorList>
            <consortium name="EnsemblPlants"/>
        </authorList>
    </citation>
    <scope>IDENTIFICATION</scope>
</reference>
<reference evidence="2" key="2">
    <citation type="submission" date="2018-05" db="EMBL/GenBank/DDBJ databases">
        <title>OmerRS3 (Oryza meridionalis Reference Sequence Version 3).</title>
        <authorList>
            <person name="Zhang J."/>
            <person name="Kudrna D."/>
            <person name="Lee S."/>
            <person name="Talag J."/>
            <person name="Welchert J."/>
            <person name="Wing R.A."/>
        </authorList>
    </citation>
    <scope>NUCLEOTIDE SEQUENCE [LARGE SCALE GENOMIC DNA]</scope>
    <source>
        <strain evidence="2">cv. OR44</strain>
    </source>
</reference>
<organism evidence="2">
    <name type="scientific">Oryza meridionalis</name>
    <dbReference type="NCBI Taxonomy" id="40149"/>
    <lineage>
        <taxon>Eukaryota</taxon>
        <taxon>Viridiplantae</taxon>
        <taxon>Streptophyta</taxon>
        <taxon>Embryophyta</taxon>
        <taxon>Tracheophyta</taxon>
        <taxon>Spermatophyta</taxon>
        <taxon>Magnoliopsida</taxon>
        <taxon>Liliopsida</taxon>
        <taxon>Poales</taxon>
        <taxon>Poaceae</taxon>
        <taxon>BOP clade</taxon>
        <taxon>Oryzoideae</taxon>
        <taxon>Oryzeae</taxon>
        <taxon>Oryzinae</taxon>
        <taxon>Oryza</taxon>
    </lineage>
</organism>
<dbReference type="Gramene" id="OMERI01G26000.1">
    <property type="protein sequence ID" value="OMERI01G26000.1"/>
    <property type="gene ID" value="OMERI01G26000"/>
</dbReference>
<dbReference type="Proteomes" id="UP000008021">
    <property type="component" value="Chromosome 1"/>
</dbReference>
<sequence length="242" mass="26629">MRSTLWDPYRQPSLYVAPSPSPRQSEASPRLARRPAVDHSTAGPCLHAAVHRAHAVPNCHHHISGHLDNNIERHLLGSRKIQGHYLRNARQAPVVAHEDGLLVRCFPSLHPPRFSTLCPCPTSRHRNNGCSTPPLIPSSMNGSGLQGYSTEDGVAMDSDQHGRDGSDNGWWLCKSIHVLTALAHQRTPVQLLLFVCQNELNAPVALVDSGKHNSDFSVSPKRTRNGAHHAMIHTRSDVDVTQ</sequence>
<keyword evidence="3" id="KW-1185">Reference proteome</keyword>
<dbReference type="EnsemblPlants" id="OMERI01G26000.1">
    <property type="protein sequence ID" value="OMERI01G26000.1"/>
    <property type="gene ID" value="OMERI01G26000"/>
</dbReference>
<proteinExistence type="predicted"/>
<protein>
    <submittedName>
        <fullName evidence="2">Uncharacterized protein</fullName>
    </submittedName>
</protein>
<feature type="region of interest" description="Disordered" evidence="1">
    <location>
        <begin position="15"/>
        <end position="38"/>
    </location>
</feature>
<accession>A0A0E0C6U7</accession>
<dbReference type="AlphaFoldDB" id="A0A0E0C6U7"/>
<evidence type="ECO:0000256" key="1">
    <source>
        <dbReference type="SAM" id="MobiDB-lite"/>
    </source>
</evidence>